<dbReference type="Proteomes" id="UP001448858">
    <property type="component" value="Chromosome"/>
</dbReference>
<dbReference type="EMBL" id="CP151657">
    <property type="protein sequence ID" value="WZP16663.1"/>
    <property type="molecule type" value="Genomic_DNA"/>
</dbReference>
<protein>
    <submittedName>
        <fullName evidence="1">DUF6270 domain-containing protein</fullName>
    </submittedName>
</protein>
<reference evidence="1 2" key="1">
    <citation type="submission" date="2024-04" db="EMBL/GenBank/DDBJ databases">
        <title>Arthrobacter sp. from Plains bison fecal sample.</title>
        <authorList>
            <person name="Ruzzini A."/>
        </authorList>
    </citation>
    <scope>NUCLEOTIDE SEQUENCE [LARGE SCALE GENOMIC DNA]</scope>
    <source>
        <strain evidence="1 2">EINP1</strain>
    </source>
</reference>
<gene>
    <name evidence="1" type="ORF">AAE021_03500</name>
</gene>
<dbReference type="RefSeq" id="WP_342024269.1">
    <property type="nucleotide sequence ID" value="NZ_CP151657.1"/>
</dbReference>
<proteinExistence type="predicted"/>
<name>A0ABZ2ZWS6_9MICC</name>
<accession>A0ABZ2ZWS6</accession>
<evidence type="ECO:0000313" key="1">
    <source>
        <dbReference type="EMBL" id="WZP16663.1"/>
    </source>
</evidence>
<evidence type="ECO:0000313" key="2">
    <source>
        <dbReference type="Proteomes" id="UP001448858"/>
    </source>
</evidence>
<dbReference type="Pfam" id="PF19786">
    <property type="entry name" value="DUF6270"/>
    <property type="match status" value="1"/>
</dbReference>
<sequence>MKDEHGLVQYVARQSLISAASAPLININTDVLTTNFQHRSVKGDLHSSLHPLIIDQGPTTDLFLFDILSERLGVYRVPGKRYITKSVELSKTGLTKTIPGGAVTIRFGTDEHYALWKLAADKFIRKLKLAGIFDRTLLFEAPWTDVTDTGAPVPRYRNIDADTANTRYTRYYAFLRKRGVRTSTIPSELAVSSEKHKWGPAPYHYVDEAYLWMKQEALKVLEEQAL</sequence>
<organism evidence="1 2">
    <name type="scientific">Arthrobacter citreus</name>
    <dbReference type="NCBI Taxonomy" id="1670"/>
    <lineage>
        <taxon>Bacteria</taxon>
        <taxon>Bacillati</taxon>
        <taxon>Actinomycetota</taxon>
        <taxon>Actinomycetes</taxon>
        <taxon>Micrococcales</taxon>
        <taxon>Micrococcaceae</taxon>
        <taxon>Arthrobacter</taxon>
    </lineage>
</organism>
<dbReference type="InterPro" id="IPR046237">
    <property type="entry name" value="DUF6270"/>
</dbReference>
<keyword evidence="2" id="KW-1185">Reference proteome</keyword>